<dbReference type="Pfam" id="PF00415">
    <property type="entry name" value="RCC1"/>
    <property type="match status" value="1"/>
</dbReference>
<keyword evidence="1" id="KW-0677">Repeat</keyword>
<evidence type="ECO:0000256" key="1">
    <source>
        <dbReference type="ARBA" id="ARBA00022737"/>
    </source>
</evidence>
<proteinExistence type="predicted"/>
<dbReference type="OrthoDB" id="5370059at2759"/>
<dbReference type="AlphaFoldDB" id="A0A3M6W4U6"/>
<name>A0A3M6W4U6_HORWE</name>
<feature type="compositionally biased region" description="Polar residues" evidence="3">
    <location>
        <begin position="15"/>
        <end position="24"/>
    </location>
</feature>
<evidence type="ECO:0000313" key="4">
    <source>
        <dbReference type="EMBL" id="RMX73533.1"/>
    </source>
</evidence>
<feature type="region of interest" description="Disordered" evidence="3">
    <location>
        <begin position="1"/>
        <end position="24"/>
    </location>
</feature>
<evidence type="ECO:0000256" key="2">
    <source>
        <dbReference type="PROSITE-ProRule" id="PRU00235"/>
    </source>
</evidence>
<dbReference type="InterPro" id="IPR000408">
    <property type="entry name" value="Reg_chr_condens"/>
</dbReference>
<dbReference type="PANTHER" id="PTHR22870:SF155">
    <property type="entry name" value="E3 UBIQUITIN-PROTEIN LIGASE HERC1-RELATED"/>
    <property type="match status" value="1"/>
</dbReference>
<dbReference type="EMBL" id="QWIJ01001788">
    <property type="protein sequence ID" value="RMX73533.1"/>
    <property type="molecule type" value="Genomic_DNA"/>
</dbReference>
<dbReference type="Gene3D" id="2.130.10.30">
    <property type="entry name" value="Regulator of chromosome condensation 1/beta-lactamase-inhibitor protein II"/>
    <property type="match status" value="2"/>
</dbReference>
<gene>
    <name evidence="4" type="ORF">D0869_13509</name>
</gene>
<reference evidence="4 5" key="1">
    <citation type="journal article" date="2018" name="BMC Genomics">
        <title>Genomic evidence for intraspecific hybridization in a clonal and extremely halotolerant yeast.</title>
        <authorList>
            <person name="Gostincar C."/>
            <person name="Stajich J.E."/>
            <person name="Zupancic J."/>
            <person name="Zalar P."/>
            <person name="Gunde-Cimerman N."/>
        </authorList>
    </citation>
    <scope>NUCLEOTIDE SEQUENCE [LARGE SCALE GENOMIC DNA]</scope>
    <source>
        <strain evidence="4 5">EXF-6656</strain>
    </source>
</reference>
<evidence type="ECO:0008006" key="6">
    <source>
        <dbReference type="Google" id="ProtNLM"/>
    </source>
</evidence>
<dbReference type="InterPro" id="IPR009091">
    <property type="entry name" value="RCC1/BLIP-II"/>
</dbReference>
<protein>
    <recommendedName>
        <fullName evidence="6">RCC1/BLIP-II protein</fullName>
    </recommendedName>
</protein>
<evidence type="ECO:0000256" key="3">
    <source>
        <dbReference type="SAM" id="MobiDB-lite"/>
    </source>
</evidence>
<dbReference type="InterPro" id="IPR051210">
    <property type="entry name" value="Ub_ligase/GEF_domain"/>
</dbReference>
<comment type="caution">
    <text evidence="4">The sequence shown here is derived from an EMBL/GenBank/DDBJ whole genome shotgun (WGS) entry which is preliminary data.</text>
</comment>
<accession>A0A3M6W4U6</accession>
<dbReference type="Pfam" id="PF13540">
    <property type="entry name" value="RCC1_2"/>
    <property type="match status" value="1"/>
</dbReference>
<dbReference type="SUPFAM" id="SSF50985">
    <property type="entry name" value="RCC1/BLIP-II"/>
    <property type="match status" value="1"/>
</dbReference>
<feature type="compositionally biased region" description="Acidic residues" evidence="3">
    <location>
        <begin position="1"/>
        <end position="11"/>
    </location>
</feature>
<evidence type="ECO:0000313" key="5">
    <source>
        <dbReference type="Proteomes" id="UP000281245"/>
    </source>
</evidence>
<dbReference type="PROSITE" id="PS50012">
    <property type="entry name" value="RCC1_3"/>
    <property type="match status" value="1"/>
</dbReference>
<dbReference type="PANTHER" id="PTHR22870">
    <property type="entry name" value="REGULATOR OF CHROMOSOME CONDENSATION"/>
    <property type="match status" value="1"/>
</dbReference>
<feature type="repeat" description="RCC1" evidence="2">
    <location>
        <begin position="230"/>
        <end position="285"/>
    </location>
</feature>
<organism evidence="4 5">
    <name type="scientific">Hortaea werneckii</name>
    <name type="common">Black yeast</name>
    <name type="synonym">Cladosporium werneckii</name>
    <dbReference type="NCBI Taxonomy" id="91943"/>
    <lineage>
        <taxon>Eukaryota</taxon>
        <taxon>Fungi</taxon>
        <taxon>Dikarya</taxon>
        <taxon>Ascomycota</taxon>
        <taxon>Pezizomycotina</taxon>
        <taxon>Dothideomycetes</taxon>
        <taxon>Dothideomycetidae</taxon>
        <taxon>Mycosphaerellales</taxon>
        <taxon>Teratosphaeriaceae</taxon>
        <taxon>Hortaea</taxon>
    </lineage>
</organism>
<sequence length="406" mass="43122">MRASCPEDERDMSEQNDFGLSQASNKQQLLAAGFNAHGQLDPSRSDDLQSFQPIQILPEEHDADVFFAGWSQTVLSSKQSPDSNGHSTNLRFLGFSGQDNGADTNGQRSHRALGLECGIGDLDGLKAYVEKDGSLYWLSGTTWTTSVDDDHPKVGQIAVAGNGRVALTFKTAPASTMCHVVEFETLGKATGWYSDPADKTKHPEKHHMLHGRLRQLLAAATTFLLLMKDGSVYSWGDPRHQSLGRPISGDGATGAESPGIIEALGGLKIDKIACGGWLNAALATEDGALYLWGAAAGPVYEDAIKCLSEADPGEVVLVDLMSEEGEPAADIDASNVVDVAVGSAHVAAVTESGHLYVVGANHTGQLGLETDGAFSEDWQRVTSLQNVRRTVCGPRSTFAFGALLKA</sequence>
<dbReference type="Proteomes" id="UP000281245">
    <property type="component" value="Unassembled WGS sequence"/>
</dbReference>